<dbReference type="OrthoDB" id="9787026at2"/>
<feature type="transmembrane region" description="Helical" evidence="5">
    <location>
        <begin position="202"/>
        <end position="221"/>
    </location>
</feature>
<evidence type="ECO:0000259" key="6">
    <source>
        <dbReference type="PROSITE" id="PS50850"/>
    </source>
</evidence>
<proteinExistence type="predicted"/>
<feature type="transmembrane region" description="Helical" evidence="5">
    <location>
        <begin position="380"/>
        <end position="397"/>
    </location>
</feature>
<dbReference type="InterPro" id="IPR036259">
    <property type="entry name" value="MFS_trans_sf"/>
</dbReference>
<feature type="transmembrane region" description="Helical" evidence="5">
    <location>
        <begin position="133"/>
        <end position="154"/>
    </location>
</feature>
<evidence type="ECO:0000256" key="2">
    <source>
        <dbReference type="ARBA" id="ARBA00022692"/>
    </source>
</evidence>
<evidence type="ECO:0000313" key="7">
    <source>
        <dbReference type="EMBL" id="QDU41299.1"/>
    </source>
</evidence>
<name>A0A517ZFT2_9PLAN</name>
<evidence type="ECO:0000256" key="1">
    <source>
        <dbReference type="ARBA" id="ARBA00004141"/>
    </source>
</evidence>
<accession>A0A517ZFT2</accession>
<dbReference type="RefSeq" id="WP_145372558.1">
    <property type="nucleotide sequence ID" value="NZ_CP036275.1"/>
</dbReference>
<keyword evidence="4 5" id="KW-0472">Membrane</keyword>
<feature type="domain" description="Major facilitator superfamily (MFS) profile" evidence="6">
    <location>
        <begin position="25"/>
        <end position="494"/>
    </location>
</feature>
<evidence type="ECO:0000256" key="5">
    <source>
        <dbReference type="SAM" id="Phobius"/>
    </source>
</evidence>
<dbReference type="GO" id="GO:0046943">
    <property type="term" value="F:carboxylic acid transmembrane transporter activity"/>
    <property type="evidence" value="ECO:0007669"/>
    <property type="project" value="TreeGrafter"/>
</dbReference>
<dbReference type="InterPro" id="IPR020846">
    <property type="entry name" value="MFS_dom"/>
</dbReference>
<dbReference type="SUPFAM" id="SSF103473">
    <property type="entry name" value="MFS general substrate transporter"/>
    <property type="match status" value="1"/>
</dbReference>
<keyword evidence="8" id="KW-1185">Reference proteome</keyword>
<dbReference type="PANTHER" id="PTHR23508">
    <property type="entry name" value="CARBOXYLIC ACID TRANSPORTER PROTEIN HOMOLOG"/>
    <property type="match status" value="1"/>
</dbReference>
<feature type="transmembrane region" description="Helical" evidence="5">
    <location>
        <begin position="166"/>
        <end position="190"/>
    </location>
</feature>
<gene>
    <name evidence="7" type="primary">nanT</name>
    <name evidence="7" type="ORF">Mal4_56650</name>
</gene>
<dbReference type="AlphaFoldDB" id="A0A517ZFT2"/>
<dbReference type="Gene3D" id="1.20.1250.20">
    <property type="entry name" value="MFS general substrate transporter like domains"/>
    <property type="match status" value="2"/>
</dbReference>
<dbReference type="Proteomes" id="UP000320496">
    <property type="component" value="Chromosome"/>
</dbReference>
<feature type="transmembrane region" description="Helical" evidence="5">
    <location>
        <begin position="104"/>
        <end position="121"/>
    </location>
</feature>
<feature type="transmembrane region" description="Helical" evidence="5">
    <location>
        <begin position="403"/>
        <end position="426"/>
    </location>
</feature>
<dbReference type="PANTHER" id="PTHR23508:SF10">
    <property type="entry name" value="CARBOXYLIC ACID TRANSPORTER PROTEIN HOMOLOG"/>
    <property type="match status" value="1"/>
</dbReference>
<dbReference type="InterPro" id="IPR011701">
    <property type="entry name" value="MFS"/>
</dbReference>
<dbReference type="GO" id="GO:0005886">
    <property type="term" value="C:plasma membrane"/>
    <property type="evidence" value="ECO:0007669"/>
    <property type="project" value="TreeGrafter"/>
</dbReference>
<feature type="transmembrane region" description="Helical" evidence="5">
    <location>
        <begin position="76"/>
        <end position="95"/>
    </location>
</feature>
<feature type="transmembrane region" description="Helical" evidence="5">
    <location>
        <begin position="466"/>
        <end position="489"/>
    </location>
</feature>
<organism evidence="7 8">
    <name type="scientific">Maioricimonas rarisocia</name>
    <dbReference type="NCBI Taxonomy" id="2528026"/>
    <lineage>
        <taxon>Bacteria</taxon>
        <taxon>Pseudomonadati</taxon>
        <taxon>Planctomycetota</taxon>
        <taxon>Planctomycetia</taxon>
        <taxon>Planctomycetales</taxon>
        <taxon>Planctomycetaceae</taxon>
        <taxon>Maioricimonas</taxon>
    </lineage>
</organism>
<keyword evidence="2 5" id="KW-0812">Transmembrane</keyword>
<dbReference type="KEGG" id="mri:Mal4_56650"/>
<dbReference type="Pfam" id="PF07690">
    <property type="entry name" value="MFS_1"/>
    <property type="match status" value="1"/>
</dbReference>
<evidence type="ECO:0000313" key="8">
    <source>
        <dbReference type="Proteomes" id="UP000320496"/>
    </source>
</evidence>
<evidence type="ECO:0000256" key="4">
    <source>
        <dbReference type="ARBA" id="ARBA00023136"/>
    </source>
</evidence>
<comment type="subcellular location">
    <subcellularLocation>
        <location evidence="1">Membrane</location>
        <topology evidence="1">Multi-pass membrane protein</topology>
    </subcellularLocation>
</comment>
<keyword evidence="3 5" id="KW-1133">Transmembrane helix</keyword>
<dbReference type="PROSITE" id="PS50850">
    <property type="entry name" value="MFS"/>
    <property type="match status" value="1"/>
</dbReference>
<evidence type="ECO:0000256" key="3">
    <source>
        <dbReference type="ARBA" id="ARBA00022989"/>
    </source>
</evidence>
<reference evidence="7 8" key="1">
    <citation type="submission" date="2019-02" db="EMBL/GenBank/DDBJ databases">
        <title>Deep-cultivation of Planctomycetes and their phenomic and genomic characterization uncovers novel biology.</title>
        <authorList>
            <person name="Wiegand S."/>
            <person name="Jogler M."/>
            <person name="Boedeker C."/>
            <person name="Pinto D."/>
            <person name="Vollmers J."/>
            <person name="Rivas-Marin E."/>
            <person name="Kohn T."/>
            <person name="Peeters S.H."/>
            <person name="Heuer A."/>
            <person name="Rast P."/>
            <person name="Oberbeckmann S."/>
            <person name="Bunk B."/>
            <person name="Jeske O."/>
            <person name="Meyerdierks A."/>
            <person name="Storesund J.E."/>
            <person name="Kallscheuer N."/>
            <person name="Luecker S."/>
            <person name="Lage O.M."/>
            <person name="Pohl T."/>
            <person name="Merkel B.J."/>
            <person name="Hornburger P."/>
            <person name="Mueller R.-W."/>
            <person name="Bruemmer F."/>
            <person name="Labrenz M."/>
            <person name="Spormann A.M."/>
            <person name="Op den Camp H."/>
            <person name="Overmann J."/>
            <person name="Amann R."/>
            <person name="Jetten M.S.M."/>
            <person name="Mascher T."/>
            <person name="Medema M.H."/>
            <person name="Devos D.P."/>
            <person name="Kaster A.-K."/>
            <person name="Ovreas L."/>
            <person name="Rohde M."/>
            <person name="Galperin M.Y."/>
            <person name="Jogler C."/>
        </authorList>
    </citation>
    <scope>NUCLEOTIDE SEQUENCE [LARGE SCALE GENOMIC DNA]</scope>
    <source>
        <strain evidence="7 8">Mal4</strain>
    </source>
</reference>
<feature type="transmembrane region" description="Helical" evidence="5">
    <location>
        <begin position="438"/>
        <end position="460"/>
    </location>
</feature>
<protein>
    <submittedName>
        <fullName evidence="7">Sialic acid transporter</fullName>
    </submittedName>
</protein>
<dbReference type="EMBL" id="CP036275">
    <property type="protein sequence ID" value="QDU41299.1"/>
    <property type="molecule type" value="Genomic_DNA"/>
</dbReference>
<feature type="transmembrane region" description="Helical" evidence="5">
    <location>
        <begin position="21"/>
        <end position="44"/>
    </location>
</feature>
<sequence>MADSPTPPVDDRRWYEGITRYQWLVLLIASLGWVFDIFEGQIFVASMNEAMPSLMEQLPGETEEAFTGRRRFYDNIALAAFLLGGATGGIIFGMLSDRIGRKQAMTFTILFYSLFTCVSAFSQEWWHLAGLRFLVAMGVGGEWAVASSLVFEVFPRRARAHVGGIFHASSIFGTWLAIAAGAFIIGNPWFDQLASDVGIPSLKWRLGFALGVLPALLIIWIRKNLKEPESWHQAKQRASEDSTQQVGRLQDLFASGLLLHTVVGFTLAAVGMATFWGVHIYGKDVFRAAAQNVEIEAAVADPDSLADPDVPGRSELVQQVSEVDNATSLTEETRTAVIAARKNQLKRWEMLGMFLVTTGGGIGLVSFGPISQRIGRRAAFLIYHVGGLIAALAMFQIDFDMDTLYVALPIFGFLTLGMHAGYAIYFPELYPTRLRGTGTGFCFNAGRIAAAPILFIAGWLQKDVGLSLGNACSLLSLLYLVGAVVLLFAPETRGRELFETAEDTQEPAGDAPATDV</sequence>
<feature type="transmembrane region" description="Helical" evidence="5">
    <location>
        <begin position="350"/>
        <end position="368"/>
    </location>
</feature>
<feature type="transmembrane region" description="Helical" evidence="5">
    <location>
        <begin position="257"/>
        <end position="278"/>
    </location>
</feature>